<proteinExistence type="predicted"/>
<gene>
    <name evidence="1" type="ORF">B6N60_03397</name>
</gene>
<dbReference type="AlphaFoldDB" id="A0A975Y5X4"/>
<accession>A0A975Y5X4</accession>
<dbReference type="EMBL" id="CP021056">
    <property type="protein sequence ID" value="QXE24690.1"/>
    <property type="molecule type" value="Genomic_DNA"/>
</dbReference>
<evidence type="ECO:0000313" key="2">
    <source>
        <dbReference type="Proteomes" id="UP000683511"/>
    </source>
</evidence>
<evidence type="ECO:0000313" key="1">
    <source>
        <dbReference type="EMBL" id="QXE24690.1"/>
    </source>
</evidence>
<organism evidence="1 2">
    <name type="scientific">Richelia sinica FACHB-800</name>
    <dbReference type="NCBI Taxonomy" id="1357546"/>
    <lineage>
        <taxon>Bacteria</taxon>
        <taxon>Bacillati</taxon>
        <taxon>Cyanobacteriota</taxon>
        <taxon>Cyanophyceae</taxon>
        <taxon>Nostocales</taxon>
        <taxon>Nostocaceae</taxon>
        <taxon>Richelia</taxon>
    </lineage>
</organism>
<protein>
    <submittedName>
        <fullName evidence="1">Uncharacterized protein</fullName>
    </submittedName>
</protein>
<dbReference type="RefSeq" id="WP_190601525.1">
    <property type="nucleotide sequence ID" value="NZ_CP021056.1"/>
</dbReference>
<keyword evidence="2" id="KW-1185">Reference proteome</keyword>
<dbReference type="KEGG" id="rsin:B6N60_03397"/>
<reference evidence="1" key="1">
    <citation type="submission" date="2017-04" db="EMBL/GenBank/DDBJ databases">
        <title>Genome deletions in a multicellular cyanobacterial endosymbiont for morphological adaptation in marine diatoms.</title>
        <authorList>
            <person name="Wang Y."/>
            <person name="Gao H."/>
            <person name="Li R."/>
            <person name="Xu X."/>
        </authorList>
    </citation>
    <scope>NUCLEOTIDE SEQUENCE</scope>
    <source>
        <strain evidence="1">FACHB 800</strain>
    </source>
</reference>
<sequence>MMITLIDVVPNHRTIETIYIDISCWTNVTAVLDMGLFGVYAINENQ</sequence>
<name>A0A975Y5X4_9NOST</name>
<dbReference type="Proteomes" id="UP000683511">
    <property type="component" value="Chromosome"/>
</dbReference>